<dbReference type="SUPFAM" id="SSF53738">
    <property type="entry name" value="Phosphoglucomutase, first 3 domains"/>
    <property type="match status" value="3"/>
</dbReference>
<dbReference type="InterPro" id="IPR005844">
    <property type="entry name" value="A-D-PHexomutase_a/b/a-I"/>
</dbReference>
<protein>
    <submittedName>
        <fullName evidence="12">Phosphomannomutase/phosphoglucomutase</fullName>
    </submittedName>
</protein>
<comment type="caution">
    <text evidence="12">The sequence shown here is derived from an EMBL/GenBank/DDBJ whole genome shotgun (WGS) entry which is preliminary data.</text>
</comment>
<dbReference type="Gene3D" id="2.20.25.10">
    <property type="match status" value="1"/>
</dbReference>
<evidence type="ECO:0000256" key="1">
    <source>
        <dbReference type="ARBA" id="ARBA00001946"/>
    </source>
</evidence>
<dbReference type="PROSITE" id="PS00710">
    <property type="entry name" value="PGM_PMM"/>
    <property type="match status" value="1"/>
</dbReference>
<dbReference type="SUPFAM" id="SSF55957">
    <property type="entry name" value="Phosphoglucomutase, C-terminal domain"/>
    <property type="match status" value="1"/>
</dbReference>
<evidence type="ECO:0000313" key="12">
    <source>
        <dbReference type="EMBL" id="MFD1836484.1"/>
    </source>
</evidence>
<evidence type="ECO:0000259" key="10">
    <source>
        <dbReference type="Pfam" id="PF02879"/>
    </source>
</evidence>
<feature type="domain" description="Alpha-D-phosphohexomutase alpha/beta/alpha" evidence="11">
    <location>
        <begin position="271"/>
        <end position="376"/>
    </location>
</feature>
<dbReference type="EMBL" id="JBHUFL010000003">
    <property type="protein sequence ID" value="MFD1836484.1"/>
    <property type="molecule type" value="Genomic_DNA"/>
</dbReference>
<comment type="cofactor">
    <cofactor evidence="1">
        <name>Mg(2+)</name>
        <dbReference type="ChEBI" id="CHEBI:18420"/>
    </cofactor>
</comment>
<evidence type="ECO:0000259" key="9">
    <source>
        <dbReference type="Pfam" id="PF02878"/>
    </source>
</evidence>
<evidence type="ECO:0000256" key="6">
    <source>
        <dbReference type="ARBA" id="ARBA00023235"/>
    </source>
</evidence>
<organism evidence="12 13">
    <name type="scientific">Brachybacterium rhamnosum</name>
    <dbReference type="NCBI Taxonomy" id="173361"/>
    <lineage>
        <taxon>Bacteria</taxon>
        <taxon>Bacillati</taxon>
        <taxon>Actinomycetota</taxon>
        <taxon>Actinomycetes</taxon>
        <taxon>Micrococcales</taxon>
        <taxon>Dermabacteraceae</taxon>
        <taxon>Brachybacterium</taxon>
    </lineage>
</organism>
<feature type="domain" description="Alpha-D-phosphohexomutase C-terminal" evidence="8">
    <location>
        <begin position="385"/>
        <end position="465"/>
    </location>
</feature>
<keyword evidence="4 7" id="KW-0479">Metal-binding</keyword>
<dbReference type="InterPro" id="IPR005841">
    <property type="entry name" value="Alpha-D-phosphohexomutase_SF"/>
</dbReference>
<sequence>MTEQQAADLRGIVKKYDVRGVAGTELTEEIARALGAAFADLLDGAPIIVAHDMRLSSPALAAAVAEGAAHRGSTVAEAGLSSTDQLYCASGQHDAAGVMITASHNPAPDNGLKLTRAGARAISRETGLEDVRRGAEAYLAAGVIPEREGGRRAQLDTLEDYTALLHRLVPLGGRRRLRVVVDAADAMASLTVPAVLGSLEHLDLVPLHFGLDGTFPHHPANPLDPANLVDLHDAVLAEGADLGLAFDGDADRCVVLDEQGRPVDPSAVTALIAGREIARARAAGEERPVVVANLVSSRHVPEVIAAAGGEAVRSPVGHSLIKAIMAERSAVFGGEHSAHYYFRDFFFADSGLLAAMHVLAALEESDGPLSALVAEHQPYAASGELNTTVADPSAARECVRAALGARPGVEADDLDGLTLTHWGDDVPAAERWWLSLRSSNTEPLLRLNVEAEEAALMESVRDEVLAIVTDADADADADAGAGGAAGAGAGGSLPAGASGVDVPSWVRAVLRCPDCGGSLQDATVGLRCEDCGRVHAVEGGIPVLIAGRAEAPDGA</sequence>
<keyword evidence="5 7" id="KW-0460">Magnesium</keyword>
<keyword evidence="13" id="KW-1185">Reference proteome</keyword>
<dbReference type="SUPFAM" id="SSF158997">
    <property type="entry name" value="Trm112p-like"/>
    <property type="match status" value="1"/>
</dbReference>
<evidence type="ECO:0000259" key="11">
    <source>
        <dbReference type="Pfam" id="PF02880"/>
    </source>
</evidence>
<dbReference type="InterPro" id="IPR005845">
    <property type="entry name" value="A-D-PHexomutase_a/b/a-II"/>
</dbReference>
<name>A0ABW4Q258_9MICO</name>
<feature type="domain" description="Alpha-D-phosphohexomutase alpha/beta/alpha" evidence="10">
    <location>
        <begin position="173"/>
        <end position="260"/>
    </location>
</feature>
<keyword evidence="6" id="KW-0413">Isomerase</keyword>
<comment type="similarity">
    <text evidence="2 7">Belongs to the phosphohexose mutase family.</text>
</comment>
<keyword evidence="3" id="KW-0597">Phosphoprotein</keyword>
<dbReference type="CDD" id="cd03089">
    <property type="entry name" value="PMM_PGM"/>
    <property type="match status" value="1"/>
</dbReference>
<dbReference type="Gene3D" id="3.40.120.10">
    <property type="entry name" value="Alpha-D-Glucose-1,6-Bisphosphate, subunit A, domain 3"/>
    <property type="match status" value="3"/>
</dbReference>
<dbReference type="PRINTS" id="PR00509">
    <property type="entry name" value="PGMPMM"/>
</dbReference>
<dbReference type="Gene3D" id="3.30.310.50">
    <property type="entry name" value="Alpha-D-phosphohexomutase, C-terminal domain"/>
    <property type="match status" value="1"/>
</dbReference>
<accession>A0ABW4Q258</accession>
<gene>
    <name evidence="12" type="ORF">ACFSDA_15570</name>
</gene>
<dbReference type="Pfam" id="PF02878">
    <property type="entry name" value="PGM_PMM_I"/>
    <property type="match status" value="1"/>
</dbReference>
<feature type="domain" description="Alpha-D-phosphohexomutase alpha/beta/alpha" evidence="9">
    <location>
        <begin position="12"/>
        <end position="126"/>
    </location>
</feature>
<evidence type="ECO:0000256" key="4">
    <source>
        <dbReference type="ARBA" id="ARBA00022723"/>
    </source>
</evidence>
<dbReference type="InterPro" id="IPR005843">
    <property type="entry name" value="A-D-PHexomutase_C"/>
</dbReference>
<dbReference type="Pfam" id="PF02879">
    <property type="entry name" value="PGM_PMM_II"/>
    <property type="match status" value="1"/>
</dbReference>
<evidence type="ECO:0000259" key="8">
    <source>
        <dbReference type="Pfam" id="PF00408"/>
    </source>
</evidence>
<dbReference type="PANTHER" id="PTHR43771">
    <property type="entry name" value="PHOSPHOMANNOMUTASE"/>
    <property type="match status" value="1"/>
</dbReference>
<dbReference type="InterPro" id="IPR036900">
    <property type="entry name" value="A-D-PHexomutase_C_sf"/>
</dbReference>
<evidence type="ECO:0000313" key="13">
    <source>
        <dbReference type="Proteomes" id="UP001597280"/>
    </source>
</evidence>
<evidence type="ECO:0000256" key="3">
    <source>
        <dbReference type="ARBA" id="ARBA00022553"/>
    </source>
</evidence>
<evidence type="ECO:0000256" key="5">
    <source>
        <dbReference type="ARBA" id="ARBA00022842"/>
    </source>
</evidence>
<dbReference type="InterPro" id="IPR005846">
    <property type="entry name" value="A-D-PHexomutase_a/b/a-III"/>
</dbReference>
<dbReference type="Pfam" id="PF02880">
    <property type="entry name" value="PGM_PMM_III"/>
    <property type="match status" value="1"/>
</dbReference>
<dbReference type="PANTHER" id="PTHR43771:SF1">
    <property type="entry name" value="PHOSPHOMANNOMUTASE"/>
    <property type="match status" value="1"/>
</dbReference>
<dbReference type="Proteomes" id="UP001597280">
    <property type="component" value="Unassembled WGS sequence"/>
</dbReference>
<dbReference type="InterPro" id="IPR016055">
    <property type="entry name" value="A-D-PHexomutase_a/b/a-I/II/III"/>
</dbReference>
<reference evidence="13" key="1">
    <citation type="journal article" date="2019" name="Int. J. Syst. Evol. Microbiol.">
        <title>The Global Catalogue of Microorganisms (GCM) 10K type strain sequencing project: providing services to taxonomists for standard genome sequencing and annotation.</title>
        <authorList>
            <consortium name="The Broad Institute Genomics Platform"/>
            <consortium name="The Broad Institute Genome Sequencing Center for Infectious Disease"/>
            <person name="Wu L."/>
            <person name="Ma J."/>
        </authorList>
    </citation>
    <scope>NUCLEOTIDE SEQUENCE [LARGE SCALE GENOMIC DNA]</scope>
    <source>
        <strain evidence="13">JCM 11650</strain>
    </source>
</reference>
<dbReference type="Pfam" id="PF00408">
    <property type="entry name" value="PGM_PMM_IV"/>
    <property type="match status" value="1"/>
</dbReference>
<evidence type="ECO:0000256" key="7">
    <source>
        <dbReference type="RuleBase" id="RU004326"/>
    </source>
</evidence>
<proteinExistence type="inferred from homology"/>
<dbReference type="RefSeq" id="WP_343905992.1">
    <property type="nucleotide sequence ID" value="NZ_BAAAIS010000003.1"/>
</dbReference>
<dbReference type="InterPro" id="IPR016066">
    <property type="entry name" value="A-D-PHexomutase_CS"/>
</dbReference>
<evidence type="ECO:0000256" key="2">
    <source>
        <dbReference type="ARBA" id="ARBA00010231"/>
    </source>
</evidence>